<dbReference type="EMBL" id="NAJP01000071">
    <property type="protein sequence ID" value="TKA35269.1"/>
    <property type="molecule type" value="Genomic_DNA"/>
</dbReference>
<dbReference type="Proteomes" id="UP000310066">
    <property type="component" value="Unassembled WGS sequence"/>
</dbReference>
<accession>A0A4V6WK02</accession>
<gene>
    <name evidence="1" type="ORF">B0A54_12544</name>
</gene>
<protein>
    <submittedName>
        <fullName evidence="1">Uncharacterized protein</fullName>
    </submittedName>
</protein>
<dbReference type="AlphaFoldDB" id="A0A4V6WK02"/>
<organism evidence="1 2">
    <name type="scientific">Friedmanniomyces endolithicus</name>
    <dbReference type="NCBI Taxonomy" id="329885"/>
    <lineage>
        <taxon>Eukaryota</taxon>
        <taxon>Fungi</taxon>
        <taxon>Dikarya</taxon>
        <taxon>Ascomycota</taxon>
        <taxon>Pezizomycotina</taxon>
        <taxon>Dothideomycetes</taxon>
        <taxon>Dothideomycetidae</taxon>
        <taxon>Mycosphaerellales</taxon>
        <taxon>Teratosphaeriaceae</taxon>
        <taxon>Friedmanniomyces</taxon>
    </lineage>
</organism>
<evidence type="ECO:0000313" key="2">
    <source>
        <dbReference type="Proteomes" id="UP000310066"/>
    </source>
</evidence>
<sequence>MVVTAGVVDCEEVMVAVFVTTATLLELEMLELDTTVTGCTVMLFVTVATGTEELLEVLELDTTVTGCTVTLFVTVATDVEEVLEVLEVLELGTTVTVADPEVAVVAGADVELACIDADVEIDAVEAIELTVAL</sequence>
<reference evidence="1 2" key="1">
    <citation type="submission" date="2017-03" db="EMBL/GenBank/DDBJ databases">
        <title>Genomes of endolithic fungi from Antarctica.</title>
        <authorList>
            <person name="Coleine C."/>
            <person name="Masonjones S."/>
            <person name="Stajich J.E."/>
        </authorList>
    </citation>
    <scope>NUCLEOTIDE SEQUENCE [LARGE SCALE GENOMIC DNA]</scope>
    <source>
        <strain evidence="1 2">CCFEE 5311</strain>
    </source>
</reference>
<name>A0A4V6WK02_9PEZI</name>
<comment type="caution">
    <text evidence="1">The sequence shown here is derived from an EMBL/GenBank/DDBJ whole genome shotgun (WGS) entry which is preliminary data.</text>
</comment>
<proteinExistence type="predicted"/>
<evidence type="ECO:0000313" key="1">
    <source>
        <dbReference type="EMBL" id="TKA35269.1"/>
    </source>
</evidence>